<protein>
    <submittedName>
        <fullName evidence="1">Uncharacterized protein</fullName>
    </submittedName>
</protein>
<dbReference type="AlphaFoldDB" id="K9MEA4"/>
<reference evidence="1" key="1">
    <citation type="journal article" date="2012" name="PLoS ONE">
        <title>Sequence of Two Plasmids from Clostridium perfringens Chicken Necrotic Enteritis Isolates and Comparison with C. perfringens Conjugative Plasmids.</title>
        <authorList>
            <person name="Parreira V.R."/>
            <person name="Costa M."/>
            <person name="Eikmeyer F."/>
            <person name="Blom J."/>
            <person name="Prescott J.F."/>
        </authorList>
    </citation>
    <scope>NUCLEOTIDE SEQUENCE</scope>
    <source>
        <strain evidence="1">NE_10</strain>
        <plasmid evidence="1">pNetB-NE10</plasmid>
    </source>
</reference>
<gene>
    <name evidence="1" type="ORF">pNetB-NE10_69</name>
</gene>
<name>K9MEA4_CLOPF</name>
<geneLocation type="plasmid" evidence="1">
    <name>pNetB-NE10</name>
</geneLocation>
<proteinExistence type="predicted"/>
<organism evidence="1">
    <name type="scientific">Clostridium perfringens</name>
    <dbReference type="NCBI Taxonomy" id="1502"/>
    <lineage>
        <taxon>Bacteria</taxon>
        <taxon>Bacillati</taxon>
        <taxon>Bacillota</taxon>
        <taxon>Clostridia</taxon>
        <taxon>Eubacteriales</taxon>
        <taxon>Clostridiaceae</taxon>
        <taxon>Clostridium</taxon>
    </lineage>
</organism>
<accession>K9MEA4</accession>
<keyword evidence="1" id="KW-0614">Plasmid</keyword>
<dbReference type="EMBL" id="JQ655731">
    <property type="protein sequence ID" value="AFV15075.1"/>
    <property type="molecule type" value="Genomic_DNA"/>
</dbReference>
<evidence type="ECO:0000313" key="1">
    <source>
        <dbReference type="EMBL" id="AFV15075.1"/>
    </source>
</evidence>
<sequence>MNASIYLIRPHVSLNSSMPAEVSCFNTNDSSKNNCLIDA</sequence>